<accession>A0A929RR59</accession>
<dbReference type="Proteomes" id="UP000759246">
    <property type="component" value="Unassembled WGS sequence"/>
</dbReference>
<dbReference type="SUPFAM" id="SSF56281">
    <property type="entry name" value="Metallo-hydrolase/oxidoreductase"/>
    <property type="match status" value="1"/>
</dbReference>
<dbReference type="PANTHER" id="PTHR46018">
    <property type="entry name" value="ZINC PHOSPHODIESTERASE ELAC PROTEIN 1"/>
    <property type="match status" value="1"/>
</dbReference>
<dbReference type="GO" id="GO:0042781">
    <property type="term" value="F:3'-tRNA processing endoribonuclease activity"/>
    <property type="evidence" value="ECO:0007669"/>
    <property type="project" value="TreeGrafter"/>
</dbReference>
<evidence type="ECO:0000313" key="3">
    <source>
        <dbReference type="Proteomes" id="UP000759246"/>
    </source>
</evidence>
<dbReference type="PANTHER" id="PTHR46018:SF4">
    <property type="entry name" value="METALLO-HYDROLASE YHFI-RELATED"/>
    <property type="match status" value="1"/>
</dbReference>
<protein>
    <submittedName>
        <fullName evidence="2">MBL fold metallo-hydrolase</fullName>
    </submittedName>
</protein>
<sequence length="266" mass="28643">MKLTVIGATGSMSGPESPASSYLVQARGVDGASGQERTFSLVCDIGPGSFGALWERMCPCELDALALSHCHADHMGDIISLQVYRRWGPGAGAVSPVALFGPADTLHRVRQIEGASHEESYEGEFAFSPLVLGRSYEVGPMTMWPVRALHPVEAFGLRIEGPSEEDPSRRVTLFYTGDTDLCDSIVEGARGVDVLLSEVGFTSDETAPDMHMDGRRAGELASRAGVGRMIATHIQPWVSRDRVASEVRQTWSGSLDFATRSMVVSL</sequence>
<dbReference type="RefSeq" id="WP_276739148.1">
    <property type="nucleotide sequence ID" value="NZ_CAJZKY010000015.1"/>
</dbReference>
<dbReference type="Pfam" id="PF12706">
    <property type="entry name" value="Lactamase_B_2"/>
    <property type="match status" value="1"/>
</dbReference>
<comment type="caution">
    <text evidence="2">The sequence shown here is derived from an EMBL/GenBank/DDBJ whole genome shotgun (WGS) entry which is preliminary data.</text>
</comment>
<reference evidence="2" key="1">
    <citation type="submission" date="2020-04" db="EMBL/GenBank/DDBJ databases">
        <title>Deep metagenomics examines the oral microbiome during advanced dental caries in children, revealing novel taxa and co-occurrences with host molecules.</title>
        <authorList>
            <person name="Baker J.L."/>
            <person name="Morton J.T."/>
            <person name="Dinis M."/>
            <person name="Alvarez R."/>
            <person name="Tran N.C."/>
            <person name="Knight R."/>
            <person name="Edlund A."/>
        </authorList>
    </citation>
    <scope>NUCLEOTIDE SEQUENCE</scope>
    <source>
        <strain evidence="2">JCVI_30_bin.13</strain>
    </source>
</reference>
<evidence type="ECO:0000259" key="1">
    <source>
        <dbReference type="Pfam" id="PF12706"/>
    </source>
</evidence>
<dbReference type="Gene3D" id="3.60.15.10">
    <property type="entry name" value="Ribonuclease Z/Hydroxyacylglutathione hydrolase-like"/>
    <property type="match status" value="1"/>
</dbReference>
<proteinExistence type="predicted"/>
<organism evidence="2 3">
    <name type="scientific">Actinomyces bouchesdurhonensis</name>
    <dbReference type="NCBI Taxonomy" id="1852361"/>
    <lineage>
        <taxon>Bacteria</taxon>
        <taxon>Bacillati</taxon>
        <taxon>Actinomycetota</taxon>
        <taxon>Actinomycetes</taxon>
        <taxon>Actinomycetales</taxon>
        <taxon>Actinomycetaceae</taxon>
        <taxon>Actinomyces</taxon>
    </lineage>
</organism>
<dbReference type="CDD" id="cd07716">
    <property type="entry name" value="RNaseZ_short-form-like_MBL-fold"/>
    <property type="match status" value="1"/>
</dbReference>
<feature type="domain" description="Metallo-beta-lactamase" evidence="1">
    <location>
        <begin position="61"/>
        <end position="234"/>
    </location>
</feature>
<dbReference type="AlphaFoldDB" id="A0A929RR59"/>
<dbReference type="EMBL" id="JABZGF010000111">
    <property type="protein sequence ID" value="MBF0966439.1"/>
    <property type="molecule type" value="Genomic_DNA"/>
</dbReference>
<gene>
    <name evidence="2" type="ORF">HXK09_04655</name>
</gene>
<dbReference type="InterPro" id="IPR036866">
    <property type="entry name" value="RibonucZ/Hydroxyglut_hydro"/>
</dbReference>
<name>A0A929RR59_9ACTO</name>
<evidence type="ECO:0000313" key="2">
    <source>
        <dbReference type="EMBL" id="MBF0966439.1"/>
    </source>
</evidence>
<dbReference type="InterPro" id="IPR001279">
    <property type="entry name" value="Metallo-B-lactamas"/>
</dbReference>